<comment type="caution">
    <text evidence="4">The sequence shown here is derived from an EMBL/GenBank/DDBJ whole genome shotgun (WGS) entry which is preliminary data.</text>
</comment>
<dbReference type="InterPro" id="IPR001245">
    <property type="entry name" value="Ser-Thr/Tyr_kinase_cat_dom"/>
</dbReference>
<evidence type="ECO:0000256" key="2">
    <source>
        <dbReference type="ARBA" id="ARBA00022840"/>
    </source>
</evidence>
<dbReference type="OrthoDB" id="20134at2759"/>
<keyword evidence="2" id="KW-0067">ATP-binding</keyword>
<evidence type="ECO:0000313" key="5">
    <source>
        <dbReference type="Proteomes" id="UP000324897"/>
    </source>
</evidence>
<dbReference type="GO" id="GO:0004674">
    <property type="term" value="F:protein serine/threonine kinase activity"/>
    <property type="evidence" value="ECO:0007669"/>
    <property type="project" value="TreeGrafter"/>
</dbReference>
<dbReference type="InterPro" id="IPR045274">
    <property type="entry name" value="WAK-like"/>
</dbReference>
<organism evidence="4 5">
    <name type="scientific">Eragrostis curvula</name>
    <name type="common">weeping love grass</name>
    <dbReference type="NCBI Taxonomy" id="38414"/>
    <lineage>
        <taxon>Eukaryota</taxon>
        <taxon>Viridiplantae</taxon>
        <taxon>Streptophyta</taxon>
        <taxon>Embryophyta</taxon>
        <taxon>Tracheophyta</taxon>
        <taxon>Spermatophyta</taxon>
        <taxon>Magnoliopsida</taxon>
        <taxon>Liliopsida</taxon>
        <taxon>Poales</taxon>
        <taxon>Poaceae</taxon>
        <taxon>PACMAD clade</taxon>
        <taxon>Chloridoideae</taxon>
        <taxon>Eragrostideae</taxon>
        <taxon>Eragrostidinae</taxon>
        <taxon>Eragrostis</taxon>
    </lineage>
</organism>
<feature type="domain" description="Protein kinase" evidence="3">
    <location>
        <begin position="1"/>
        <end position="159"/>
    </location>
</feature>
<name>A0A5J9VD27_9POAL</name>
<sequence length="159" mass="18043">MHDLTVVAIKKYESRLTTGEETIQRGRSAYLNEVVLLSHVVHTNVVKIDHWTKIPVLVYEFISNGTLSDHLYVEGEVSLAWSDRIRISTEVAKAVSYLHSVASVSQRCQTLGFQGIWESDHAGTVGYMDPVYAEEGRLSDKSDVYSFGKREVQRQIERQ</sequence>
<reference evidence="4 5" key="1">
    <citation type="journal article" date="2019" name="Sci. Rep.">
        <title>A high-quality genome of Eragrostis curvula grass provides insights into Poaceae evolution and supports new strategies to enhance forage quality.</title>
        <authorList>
            <person name="Carballo J."/>
            <person name="Santos B.A.C.M."/>
            <person name="Zappacosta D."/>
            <person name="Garbus I."/>
            <person name="Selva J.P."/>
            <person name="Gallo C.A."/>
            <person name="Diaz A."/>
            <person name="Albertini E."/>
            <person name="Caccamo M."/>
            <person name="Echenique V."/>
        </authorList>
    </citation>
    <scope>NUCLEOTIDE SEQUENCE [LARGE SCALE GENOMIC DNA]</scope>
    <source>
        <strain evidence="5">cv. Victoria</strain>
        <tissue evidence="4">Leaf</tissue>
    </source>
</reference>
<dbReference type="AlphaFoldDB" id="A0A5J9VD27"/>
<dbReference type="GO" id="GO:0007166">
    <property type="term" value="P:cell surface receptor signaling pathway"/>
    <property type="evidence" value="ECO:0007669"/>
    <property type="project" value="InterPro"/>
</dbReference>
<feature type="non-terminal residue" evidence="4">
    <location>
        <position position="159"/>
    </location>
</feature>
<dbReference type="InterPro" id="IPR000719">
    <property type="entry name" value="Prot_kinase_dom"/>
</dbReference>
<accession>A0A5J9VD27</accession>
<dbReference type="PANTHER" id="PTHR27005:SF431">
    <property type="entry name" value="PROTEIN KINASE DOMAIN-CONTAINING PROTEIN"/>
    <property type="match status" value="1"/>
</dbReference>
<dbReference type="PROSITE" id="PS50011">
    <property type="entry name" value="PROTEIN_KINASE_DOM"/>
    <property type="match status" value="1"/>
</dbReference>
<dbReference type="Pfam" id="PF07714">
    <property type="entry name" value="PK_Tyr_Ser-Thr"/>
    <property type="match status" value="1"/>
</dbReference>
<feature type="non-terminal residue" evidence="4">
    <location>
        <position position="1"/>
    </location>
</feature>
<dbReference type="Gene3D" id="1.10.510.10">
    <property type="entry name" value="Transferase(Phosphotransferase) domain 1"/>
    <property type="match status" value="2"/>
</dbReference>
<dbReference type="Gramene" id="TVU33876">
    <property type="protein sequence ID" value="TVU33876"/>
    <property type="gene ID" value="EJB05_15689"/>
</dbReference>
<gene>
    <name evidence="4" type="ORF">EJB05_15689</name>
</gene>
<proteinExistence type="predicted"/>
<keyword evidence="5" id="KW-1185">Reference proteome</keyword>
<dbReference type="GO" id="GO:0005524">
    <property type="term" value="F:ATP binding"/>
    <property type="evidence" value="ECO:0007669"/>
    <property type="project" value="UniProtKB-KW"/>
</dbReference>
<dbReference type="InterPro" id="IPR011009">
    <property type="entry name" value="Kinase-like_dom_sf"/>
</dbReference>
<dbReference type="GO" id="GO:0005886">
    <property type="term" value="C:plasma membrane"/>
    <property type="evidence" value="ECO:0007669"/>
    <property type="project" value="TreeGrafter"/>
</dbReference>
<evidence type="ECO:0000313" key="4">
    <source>
        <dbReference type="EMBL" id="TVU33876.1"/>
    </source>
</evidence>
<dbReference type="PANTHER" id="PTHR27005">
    <property type="entry name" value="WALL-ASSOCIATED RECEPTOR KINASE-LIKE 21"/>
    <property type="match status" value="1"/>
</dbReference>
<protein>
    <recommendedName>
        <fullName evidence="3">Protein kinase domain-containing protein</fullName>
    </recommendedName>
</protein>
<evidence type="ECO:0000256" key="1">
    <source>
        <dbReference type="ARBA" id="ARBA00022741"/>
    </source>
</evidence>
<dbReference type="SUPFAM" id="SSF56112">
    <property type="entry name" value="Protein kinase-like (PK-like)"/>
    <property type="match status" value="1"/>
</dbReference>
<dbReference type="Proteomes" id="UP000324897">
    <property type="component" value="Unassembled WGS sequence"/>
</dbReference>
<dbReference type="EMBL" id="RWGY01000009">
    <property type="protein sequence ID" value="TVU33876.1"/>
    <property type="molecule type" value="Genomic_DNA"/>
</dbReference>
<evidence type="ECO:0000259" key="3">
    <source>
        <dbReference type="PROSITE" id="PS50011"/>
    </source>
</evidence>
<keyword evidence="1" id="KW-0547">Nucleotide-binding</keyword>